<feature type="domain" description="C2H2-type" evidence="6">
    <location>
        <begin position="523"/>
        <end position="552"/>
    </location>
</feature>
<dbReference type="GO" id="GO:0045944">
    <property type="term" value="P:positive regulation of transcription by RNA polymerase II"/>
    <property type="evidence" value="ECO:0007669"/>
    <property type="project" value="UniProtKB-ARBA"/>
</dbReference>
<proteinExistence type="predicted"/>
<evidence type="ECO:0000259" key="6">
    <source>
        <dbReference type="PROSITE" id="PS50157"/>
    </source>
</evidence>
<keyword evidence="2" id="KW-0677">Repeat</keyword>
<dbReference type="PANTHER" id="PTHR19818">
    <property type="entry name" value="ZINC FINGER PROTEIN ZIC AND GLI"/>
    <property type="match status" value="1"/>
</dbReference>
<sequence>MESGALKETIVNVPVSSCPVELYGSSDPKDFESFVFLDKNEQLRNLFSTTDYEIEVSEMQLAESLNHVEMSDCSLHSDEDYYLNVECSSLPSEMTLVSRTTDVITGKLGASISPSKIVPFSSLSTEPTLPLNSYRFSDVIISDHSGTLVDDNDTFISFEAASVNSLPEAEKSDTTVTKSSARTVAVIPQKNGTIKRKPSNSAAVAKTKSARKIPKLTPMNSLIKKEFVTEGDTTVIVDHDNTKESKVFNNMKISGGNNVFKLQQVKDGSNEKGDLVQLKIQDSTVKEGSNAENTSETFKWVLMRATPPSDPAEEKPVNEAFEKMGISEEELNKLQMDVGNQKVWFCPQNGCMYNASRMNWLKAHLLQTHYDVRPYKCDHENCSWSFFSLVKLKRHKQTHLKKKSHKCQLCERSFSTVYNLHTHLKLHKRPADITCPVEECNAAFQTKRNLELHLRVHKEIPAPYRCERKDCGKSYYSRNALRSHARGHVYSEEDLKCSFCNKIFDKPCRLKAHVRSHTGVKPYRCKFEGCSWAFTTSSKLSRHMCKHTNIRKYPCTIEKCGKSFLRPEHLRDHVLTHFTEKTFTCPVDTCDGAFSARSSLYVHLKKCHHNTKDAEGRRIGVGDGPNCHSCVIKGCDYQFSSKEDLKSHLIYKHVHSLDISGASASKAPQPIAKSDSVHIESIDPLDTINLLENDENLGSLNVLTCSNDESSISGINLNLGPEGLSVSLPELVSNNSDFNSISPSFEQSLTTEKMNLTEDETEVSEGTLQEIVPASSKVLSKETTAAEKSGIGCARTNITLKDVRNKMNKKKTTSNGRLKKQIADATENLRKSTEVFSKALAISQTESVIPPCLQSSDVVLPSSWLDDNLSPLMLQDDLNENPELYETTQDDTVLLGASSNELQVFLFDSSTSSRHCDFEQSTINLRDLE</sequence>
<evidence type="ECO:0000256" key="4">
    <source>
        <dbReference type="ARBA" id="ARBA00022833"/>
    </source>
</evidence>
<evidence type="ECO:0000256" key="5">
    <source>
        <dbReference type="PROSITE-ProRule" id="PRU00042"/>
    </source>
</evidence>
<dbReference type="GO" id="GO:0000981">
    <property type="term" value="F:DNA-binding transcription factor activity, RNA polymerase II-specific"/>
    <property type="evidence" value="ECO:0007669"/>
    <property type="project" value="TreeGrafter"/>
</dbReference>
<feature type="domain" description="C2H2-type" evidence="6">
    <location>
        <begin position="405"/>
        <end position="432"/>
    </location>
</feature>
<dbReference type="GO" id="GO:0000978">
    <property type="term" value="F:RNA polymerase II cis-regulatory region sequence-specific DNA binding"/>
    <property type="evidence" value="ECO:0007669"/>
    <property type="project" value="TreeGrafter"/>
</dbReference>
<gene>
    <name evidence="7" type="ORF">BEMITA_LOCUS12945</name>
</gene>
<feature type="domain" description="C2H2-type" evidence="6">
    <location>
        <begin position="583"/>
        <end position="613"/>
    </location>
</feature>
<feature type="domain" description="C2H2-type" evidence="6">
    <location>
        <begin position="495"/>
        <end position="522"/>
    </location>
</feature>
<dbReference type="AlphaFoldDB" id="A0A9P0FA43"/>
<dbReference type="InterPro" id="IPR013087">
    <property type="entry name" value="Znf_C2H2_type"/>
</dbReference>
<dbReference type="FunFam" id="3.30.160.60:FF:000007">
    <property type="entry name" value="Basic krueppel-like factor 3"/>
    <property type="match status" value="1"/>
</dbReference>
<evidence type="ECO:0000256" key="3">
    <source>
        <dbReference type="ARBA" id="ARBA00022771"/>
    </source>
</evidence>
<evidence type="ECO:0000256" key="2">
    <source>
        <dbReference type="ARBA" id="ARBA00022737"/>
    </source>
</evidence>
<keyword evidence="1" id="KW-0479">Metal-binding</keyword>
<dbReference type="Pfam" id="PF00096">
    <property type="entry name" value="zf-C2H2"/>
    <property type="match status" value="4"/>
</dbReference>
<dbReference type="SMART" id="SM00355">
    <property type="entry name" value="ZnF_C2H2"/>
    <property type="match status" value="10"/>
</dbReference>
<dbReference type="PROSITE" id="PS50157">
    <property type="entry name" value="ZINC_FINGER_C2H2_2"/>
    <property type="match status" value="8"/>
</dbReference>
<feature type="domain" description="C2H2-type" evidence="6">
    <location>
        <begin position="553"/>
        <end position="582"/>
    </location>
</feature>
<keyword evidence="8" id="KW-1185">Reference proteome</keyword>
<dbReference type="SUPFAM" id="SSF57667">
    <property type="entry name" value="beta-beta-alpha zinc fingers"/>
    <property type="match status" value="4"/>
</dbReference>
<feature type="domain" description="C2H2-type" evidence="6">
    <location>
        <begin position="375"/>
        <end position="404"/>
    </location>
</feature>
<organism evidence="7 8">
    <name type="scientific">Bemisia tabaci</name>
    <name type="common">Sweetpotato whitefly</name>
    <name type="synonym">Aleurodes tabaci</name>
    <dbReference type="NCBI Taxonomy" id="7038"/>
    <lineage>
        <taxon>Eukaryota</taxon>
        <taxon>Metazoa</taxon>
        <taxon>Ecdysozoa</taxon>
        <taxon>Arthropoda</taxon>
        <taxon>Hexapoda</taxon>
        <taxon>Insecta</taxon>
        <taxon>Pterygota</taxon>
        <taxon>Neoptera</taxon>
        <taxon>Paraneoptera</taxon>
        <taxon>Hemiptera</taxon>
        <taxon>Sternorrhyncha</taxon>
        <taxon>Aleyrodoidea</taxon>
        <taxon>Aleyrodidae</taxon>
        <taxon>Aleyrodinae</taxon>
        <taxon>Bemisia</taxon>
    </lineage>
</organism>
<evidence type="ECO:0000256" key="1">
    <source>
        <dbReference type="ARBA" id="ARBA00022723"/>
    </source>
</evidence>
<reference evidence="7" key="1">
    <citation type="submission" date="2021-12" db="EMBL/GenBank/DDBJ databases">
        <authorList>
            <person name="King R."/>
        </authorList>
    </citation>
    <scope>NUCLEOTIDE SEQUENCE</scope>
</reference>
<evidence type="ECO:0000313" key="7">
    <source>
        <dbReference type="EMBL" id="CAH0394675.1"/>
    </source>
</evidence>
<dbReference type="InterPro" id="IPR036236">
    <property type="entry name" value="Znf_C2H2_sf"/>
</dbReference>
<feature type="domain" description="C2H2-type" evidence="6">
    <location>
        <begin position="464"/>
        <end position="493"/>
    </location>
</feature>
<name>A0A9P0FA43_BEMTA</name>
<keyword evidence="4" id="KW-0862">Zinc</keyword>
<keyword evidence="3 5" id="KW-0863">Zinc-finger</keyword>
<dbReference type="PROSITE" id="PS00028">
    <property type="entry name" value="ZINC_FINGER_C2H2_1"/>
    <property type="match status" value="9"/>
</dbReference>
<dbReference type="KEGG" id="btab:109033938"/>
<feature type="domain" description="C2H2-type" evidence="6">
    <location>
        <begin position="433"/>
        <end position="457"/>
    </location>
</feature>
<dbReference type="GO" id="GO:0005634">
    <property type="term" value="C:nucleus"/>
    <property type="evidence" value="ECO:0007669"/>
    <property type="project" value="UniProtKB-ARBA"/>
</dbReference>
<dbReference type="EMBL" id="OU963869">
    <property type="protein sequence ID" value="CAH0394675.1"/>
    <property type="molecule type" value="Genomic_DNA"/>
</dbReference>
<dbReference type="PANTHER" id="PTHR19818:SF139">
    <property type="entry name" value="PAIR-RULE PROTEIN ODD-PAIRED"/>
    <property type="match status" value="1"/>
</dbReference>
<dbReference type="GO" id="GO:0008270">
    <property type="term" value="F:zinc ion binding"/>
    <property type="evidence" value="ECO:0007669"/>
    <property type="project" value="UniProtKB-KW"/>
</dbReference>
<dbReference type="Proteomes" id="UP001152759">
    <property type="component" value="Chromosome 8"/>
</dbReference>
<dbReference type="InterPro" id="IPR050329">
    <property type="entry name" value="GLI_C2H2-zinc-finger"/>
</dbReference>
<evidence type="ECO:0000313" key="8">
    <source>
        <dbReference type="Proteomes" id="UP001152759"/>
    </source>
</evidence>
<protein>
    <recommendedName>
        <fullName evidence="6">C2H2-type domain-containing protein</fullName>
    </recommendedName>
</protein>
<accession>A0A9P0FA43</accession>
<dbReference type="Gene3D" id="3.30.160.60">
    <property type="entry name" value="Classic Zinc Finger"/>
    <property type="match status" value="6"/>
</dbReference>